<name>A0A834WC87_9FABA</name>
<comment type="caution">
    <text evidence="3">The sequence shown here is derived from an EMBL/GenBank/DDBJ whole genome shotgun (WGS) entry which is preliminary data.</text>
</comment>
<dbReference type="InterPro" id="IPR041806">
    <property type="entry name" value="CID5/6/7_CUE"/>
</dbReference>
<dbReference type="Gene3D" id="1.10.8.10">
    <property type="entry name" value="DNA helicase RuvA subunit, C-terminal domain"/>
    <property type="match status" value="1"/>
</dbReference>
<dbReference type="CDD" id="cd14371">
    <property type="entry name" value="CUE_CID7_like"/>
    <property type="match status" value="1"/>
</dbReference>
<dbReference type="InterPro" id="IPR036869">
    <property type="entry name" value="J_dom_sf"/>
</dbReference>
<dbReference type="CDD" id="cd10747">
    <property type="entry name" value="DnaJ_C"/>
    <property type="match status" value="1"/>
</dbReference>
<dbReference type="FunFam" id="2.60.260.20:FF:000006">
    <property type="entry name" value="DnaJ subfamily B member 13"/>
    <property type="match status" value="1"/>
</dbReference>
<evidence type="ECO:0000256" key="1">
    <source>
        <dbReference type="ARBA" id="ARBA00023186"/>
    </source>
</evidence>
<dbReference type="InterPro" id="IPR002939">
    <property type="entry name" value="DnaJ_C"/>
</dbReference>
<evidence type="ECO:0000313" key="3">
    <source>
        <dbReference type="EMBL" id="KAF7817207.1"/>
    </source>
</evidence>
<dbReference type="InterPro" id="IPR051339">
    <property type="entry name" value="DnaJ_subfamily_B"/>
</dbReference>
<feature type="domain" description="Chaperone DnaJ C-terminal" evidence="2">
    <location>
        <begin position="292"/>
        <end position="429"/>
    </location>
</feature>
<accession>A0A834WC87</accession>
<reference evidence="3" key="1">
    <citation type="submission" date="2020-09" db="EMBL/GenBank/DDBJ databases">
        <title>Genome-Enabled Discovery of Anthraquinone Biosynthesis in Senna tora.</title>
        <authorList>
            <person name="Kang S.-H."/>
            <person name="Pandey R.P."/>
            <person name="Lee C.-M."/>
            <person name="Sim J.-S."/>
            <person name="Jeong J.-T."/>
            <person name="Choi B.-S."/>
            <person name="Jung M."/>
            <person name="Ginzburg D."/>
            <person name="Zhao K."/>
            <person name="Won S.Y."/>
            <person name="Oh T.-J."/>
            <person name="Yu Y."/>
            <person name="Kim N.-H."/>
            <person name="Lee O.R."/>
            <person name="Lee T.-H."/>
            <person name="Bashyal P."/>
            <person name="Kim T.-S."/>
            <person name="Lee W.-H."/>
            <person name="Kawkins C."/>
            <person name="Kim C.-K."/>
            <person name="Kim J.S."/>
            <person name="Ahn B.O."/>
            <person name="Rhee S.Y."/>
            <person name="Sohng J.K."/>
        </authorList>
    </citation>
    <scope>NUCLEOTIDE SEQUENCE</scope>
    <source>
        <tissue evidence="3">Leaf</tissue>
    </source>
</reference>
<dbReference type="SUPFAM" id="SSF49493">
    <property type="entry name" value="HSP40/DnaJ peptide-binding domain"/>
    <property type="match status" value="2"/>
</dbReference>
<sequence length="483" mass="52197">MKPGASSLNPYAASYVPLSKRVADDRTCVTDKDSKSYDGAAWFQVPQHITKDQHRLDHNTHAAQKISTSEAFHVKSQPASSSYGSTTHSAAQMTLDEESDIDLEYLRMTFPGISDESLADVYMVNGGDLDAAIDMLSQLEFDEGVESSGSLPETLDIGDVSETVNLGDSASLKLKNIAAEASSSSSIAVACEMDGSKKNGHVLSDPQKRMVYDQHGEEGLNNGHGGASSGFNPRNAEDIFAEFFGSSPFGFGSSCGAGGRSTSRFQSDGGYSTDNIFRTYNNESKQIPKKPPPVETKLPCTLHELRQVSETEILSIDVKPGWKKGTKITFPDKGNQQANQLPADLVFVIDEKPHDLFKRDSNDLILTQRVSLAEAIGGTTVNVTTLDGRNLSIAVTEIVSPGYEFLVPKEGMPIAKEPGNRGDLKIKFEASSSDGVSPRRIDSAYEVEAGNYTMAVGDETDSGGFDFEAAIQVYHHHHHSRAE</sequence>
<dbReference type="OrthoDB" id="769720at2759"/>
<dbReference type="Gene3D" id="2.60.260.20">
    <property type="entry name" value="Urease metallochaperone UreE, N-terminal domain"/>
    <property type="match status" value="2"/>
</dbReference>
<keyword evidence="1" id="KW-0143">Chaperone</keyword>
<proteinExistence type="predicted"/>
<organism evidence="3 4">
    <name type="scientific">Senna tora</name>
    <dbReference type="NCBI Taxonomy" id="362788"/>
    <lineage>
        <taxon>Eukaryota</taxon>
        <taxon>Viridiplantae</taxon>
        <taxon>Streptophyta</taxon>
        <taxon>Embryophyta</taxon>
        <taxon>Tracheophyta</taxon>
        <taxon>Spermatophyta</taxon>
        <taxon>Magnoliopsida</taxon>
        <taxon>eudicotyledons</taxon>
        <taxon>Gunneridae</taxon>
        <taxon>Pentapetalae</taxon>
        <taxon>rosids</taxon>
        <taxon>fabids</taxon>
        <taxon>Fabales</taxon>
        <taxon>Fabaceae</taxon>
        <taxon>Caesalpinioideae</taxon>
        <taxon>Cassia clade</taxon>
        <taxon>Senna</taxon>
    </lineage>
</organism>
<dbReference type="GO" id="GO:0006457">
    <property type="term" value="P:protein folding"/>
    <property type="evidence" value="ECO:0007669"/>
    <property type="project" value="InterPro"/>
</dbReference>
<keyword evidence="4" id="KW-1185">Reference proteome</keyword>
<dbReference type="GO" id="GO:0051087">
    <property type="term" value="F:protein-folding chaperone binding"/>
    <property type="evidence" value="ECO:0007669"/>
    <property type="project" value="TreeGrafter"/>
</dbReference>
<dbReference type="PANTHER" id="PTHR24078:SF538">
    <property type="entry name" value="DNAJ HEAT SHOCK FAMILY PROTEIN"/>
    <property type="match status" value="1"/>
</dbReference>
<dbReference type="Gene3D" id="1.10.287.110">
    <property type="entry name" value="DnaJ domain"/>
    <property type="match status" value="1"/>
</dbReference>
<dbReference type="GO" id="GO:0005829">
    <property type="term" value="C:cytosol"/>
    <property type="evidence" value="ECO:0007669"/>
    <property type="project" value="TreeGrafter"/>
</dbReference>
<dbReference type="InterPro" id="IPR008971">
    <property type="entry name" value="HSP40/DnaJ_pept-bd"/>
</dbReference>
<dbReference type="SUPFAM" id="SSF46565">
    <property type="entry name" value="Chaperone J-domain"/>
    <property type="match status" value="1"/>
</dbReference>
<dbReference type="EMBL" id="JAAIUW010000009">
    <property type="protein sequence ID" value="KAF7817207.1"/>
    <property type="molecule type" value="Genomic_DNA"/>
</dbReference>
<dbReference type="AlphaFoldDB" id="A0A834WC87"/>
<dbReference type="PANTHER" id="PTHR24078">
    <property type="entry name" value="DNAJ HOMOLOG SUBFAMILY C MEMBER"/>
    <property type="match status" value="1"/>
</dbReference>
<evidence type="ECO:0000259" key="2">
    <source>
        <dbReference type="Pfam" id="PF01556"/>
    </source>
</evidence>
<evidence type="ECO:0000313" key="4">
    <source>
        <dbReference type="Proteomes" id="UP000634136"/>
    </source>
</evidence>
<gene>
    <name evidence="3" type="ORF">G2W53_031176</name>
</gene>
<dbReference type="Pfam" id="PF01556">
    <property type="entry name" value="DnaJ_C"/>
    <property type="match status" value="1"/>
</dbReference>
<protein>
    <submittedName>
        <fullName evidence="3">DnaJ-like protein subfamily B member 4-like</fullName>
    </submittedName>
</protein>
<dbReference type="Proteomes" id="UP000634136">
    <property type="component" value="Unassembled WGS sequence"/>
</dbReference>
<dbReference type="GO" id="GO:0051082">
    <property type="term" value="F:unfolded protein binding"/>
    <property type="evidence" value="ECO:0007669"/>
    <property type="project" value="InterPro"/>
</dbReference>